<sequence>MSSKEEVVALMAHGDAEAKISLLKKAVVSVTKQKQMLEQHNKQLQDQMAAIGAELARVQEENMTLRRNLNAAEGELEAGRRRGHFAASVRTTLKGLSSFVTGADGEDGGAAEKRTRSAELPLRLSPEDKEKLVAENETIHMQLFDLRKMYENERQQWKTERERLSSECTAMQQEVTELRNLLDSTTHACDRLNIECTRQAALAQFCHHFFVSSWNSAEHPQRFHVVMAPSLATKRGGVPPREVREELALGTLTGATAFIRTLLSAVSVLVASLRDSFSTQMRGITLVDMRCYRDRLSALLEAHGVQRAGVIFHVTELEEALTATAAPDEKLTQIQRVQGLLISSLNNWLGMVCEHIRLIVDACMKVESHNLTERKKDTQAIIESATLGAVGTIAAIRGSLEALQEVCDTSCTLFKQRACDSTEWLLALERFWWEGCGASLSLRCAVESLREQLQEISIFAASNDHVRAALQFMCKSLETFASRAWSTKREVTRLPTSEVPRALSSVDSPADPTTTCGLTSADNGELVAALAAADRAAVCYHTQMNYTLLELAEKQDALANAQEDVRRLMSVNQQLEEDANRAREAFETQIRLLSDQLVECSNGGGGSINR</sequence>
<feature type="coiled-coil region" evidence="1">
    <location>
        <begin position="551"/>
        <end position="596"/>
    </location>
</feature>
<feature type="coiled-coil region" evidence="1">
    <location>
        <begin position="27"/>
        <end position="82"/>
    </location>
</feature>
<name>A0A061J3R7_TRYRA</name>
<dbReference type="AlphaFoldDB" id="A0A061J3R7"/>
<keyword evidence="1" id="KW-0175">Coiled coil</keyword>
<keyword evidence="3" id="KW-1185">Reference proteome</keyword>
<feature type="coiled-coil region" evidence="1">
    <location>
        <begin position="147"/>
        <end position="181"/>
    </location>
</feature>
<dbReference type="Proteomes" id="UP000031737">
    <property type="component" value="Unassembled WGS sequence"/>
</dbReference>
<evidence type="ECO:0000256" key="1">
    <source>
        <dbReference type="SAM" id="Coils"/>
    </source>
</evidence>
<dbReference type="EMBL" id="AUPL01003312">
    <property type="protein sequence ID" value="ESL08975.1"/>
    <property type="molecule type" value="Genomic_DNA"/>
</dbReference>
<proteinExistence type="predicted"/>
<reference evidence="2 3" key="1">
    <citation type="submission" date="2013-07" db="EMBL/GenBank/DDBJ databases">
        <authorList>
            <person name="Stoco P.H."/>
            <person name="Wagner G."/>
            <person name="Gerber A."/>
            <person name="Zaha A."/>
            <person name="Thompson C."/>
            <person name="Bartholomeu D.C."/>
            <person name="Luckemeyer D.D."/>
            <person name="Bahia D."/>
            <person name="Loreto E."/>
            <person name="Prestes E.B."/>
            <person name="Lima F.M."/>
            <person name="Rodrigues-Luiz G."/>
            <person name="Vallejo G.A."/>
            <person name="Filho J.F."/>
            <person name="Monteiro K.M."/>
            <person name="Tyler K.M."/>
            <person name="de Almeida L.G."/>
            <person name="Ortiz M.F."/>
            <person name="Siervo M.A."/>
            <person name="de Moraes M.H."/>
            <person name="Cunha O.L."/>
            <person name="Mendonca-Neto R."/>
            <person name="Silva R."/>
            <person name="Teixeira S.M."/>
            <person name="Murta S.M."/>
            <person name="Sincero T.C."/>
            <person name="Mendes T.A."/>
            <person name="Urmenyi T.P."/>
            <person name="Silva V.G."/>
            <person name="da Rocha W.D."/>
            <person name="Andersson B."/>
            <person name="Romanha A.J."/>
            <person name="Steindel M."/>
            <person name="de Vasconcelos A.T."/>
            <person name="Grisard E.C."/>
        </authorList>
    </citation>
    <scope>NUCLEOTIDE SEQUENCE [LARGE SCALE GENOMIC DNA]</scope>
    <source>
        <strain evidence="2 3">SC58</strain>
    </source>
</reference>
<gene>
    <name evidence="2" type="ORF">TRSC58_03312</name>
</gene>
<evidence type="ECO:0000313" key="2">
    <source>
        <dbReference type="EMBL" id="ESL08975.1"/>
    </source>
</evidence>
<evidence type="ECO:0000313" key="3">
    <source>
        <dbReference type="Proteomes" id="UP000031737"/>
    </source>
</evidence>
<dbReference type="VEuPathDB" id="TriTrypDB:TRSC58_03312"/>
<organism evidence="2 3">
    <name type="scientific">Trypanosoma rangeli SC58</name>
    <dbReference type="NCBI Taxonomy" id="429131"/>
    <lineage>
        <taxon>Eukaryota</taxon>
        <taxon>Discoba</taxon>
        <taxon>Euglenozoa</taxon>
        <taxon>Kinetoplastea</taxon>
        <taxon>Metakinetoplastina</taxon>
        <taxon>Trypanosomatida</taxon>
        <taxon>Trypanosomatidae</taxon>
        <taxon>Trypanosoma</taxon>
        <taxon>Herpetosoma</taxon>
    </lineage>
</organism>
<accession>A0A061J3R7</accession>
<comment type="caution">
    <text evidence="2">The sequence shown here is derived from an EMBL/GenBank/DDBJ whole genome shotgun (WGS) entry which is preliminary data.</text>
</comment>
<protein>
    <submittedName>
        <fullName evidence="2">Uncharacterized protein</fullName>
    </submittedName>
</protein>
<dbReference type="OrthoDB" id="250182at2759"/>